<proteinExistence type="inferred from homology"/>
<evidence type="ECO:0000259" key="5">
    <source>
        <dbReference type="PROSITE" id="PS51193"/>
    </source>
</evidence>
<dbReference type="PANTHER" id="PTHR11472">
    <property type="entry name" value="DNA REPAIR DEAD HELICASE RAD3/XP-D SUBFAMILY MEMBER"/>
    <property type="match status" value="1"/>
</dbReference>
<evidence type="ECO:0000313" key="7">
    <source>
        <dbReference type="Proteomes" id="UP000462501"/>
    </source>
</evidence>
<dbReference type="GO" id="GO:0003676">
    <property type="term" value="F:nucleic acid binding"/>
    <property type="evidence" value="ECO:0007669"/>
    <property type="project" value="InterPro"/>
</dbReference>
<dbReference type="InterPro" id="IPR027417">
    <property type="entry name" value="P-loop_NTPase"/>
</dbReference>
<keyword evidence="6" id="KW-0347">Helicase</keyword>
<dbReference type="InterPro" id="IPR045028">
    <property type="entry name" value="DinG/Rad3-like"/>
</dbReference>
<dbReference type="Gene3D" id="3.40.50.300">
    <property type="entry name" value="P-loop containing nucleotide triphosphate hydrolases"/>
    <property type="match status" value="2"/>
</dbReference>
<sequence>MNYDNNRQNAHNEIDRIFKVLFPTRNMAERPEQAALCHRMLDAMLEGGIALCDAGTGIGKTYAYLVAGTVYSRFRTACGLGAKPILVSTSSIALQTAARDEYLPLLSDVLTEDGIIVQPLQAVIRKGKSHYVCDARLEQRLGQLDLQKKNWKAGAALLSLRGQLDMDEAAHLSGYDRERVCVPRICDCGREVCRYRAFLEDCDSGRYLFQICNHNLLLADAIHRGSGRKPILPDACALIMDEAHKLPETARQMFGVTLAAEDIHALTHSLRGERFLLAAEVLTESTKSLLRKLDRPPEGKPFNHYQKSLATPERSLTVINRQLHGLLTPATRRRLKNVSSSVALFHQGHPDMVFYTEEDTHGGTMLCATIADLTAQLRQTLWRQERPAVLTSATLAVGKDFRRFKEETGLLTDSRVTESVAPSPFDYRQNCLLYLPKFPPRQKAAYYDELAKEIAALLDAAQGHALALFTSYAAMSAVKERLPGHGLRYPLFTMGRSAIHTTEQFKASPGSVLLAAGAAWEGFDFPGDCVSLLIIPRLPFAVPDALKEKERENHPTLRLFIKAVVVPEMQIKLKQGFGRAIRTETDTCVVAILDERVAQGKRYSKDALAALPEMPITGSLEDVARFIQQVKGPDYFREASA</sequence>
<gene>
    <name evidence="6" type="ORF">FMM72_06755</name>
</gene>
<dbReference type="GO" id="GO:0003678">
    <property type="term" value="F:DNA helicase activity"/>
    <property type="evidence" value="ECO:0007669"/>
    <property type="project" value="TreeGrafter"/>
</dbReference>
<dbReference type="Pfam" id="PF13307">
    <property type="entry name" value="Helicase_C_2"/>
    <property type="match status" value="1"/>
</dbReference>
<dbReference type="AlphaFoldDB" id="A0A845SR24"/>
<keyword evidence="2" id="KW-0378">Hydrolase</keyword>
<comment type="similarity">
    <text evidence="4">Belongs to the helicase family. DinG subfamily.</text>
</comment>
<dbReference type="GO" id="GO:0005524">
    <property type="term" value="F:ATP binding"/>
    <property type="evidence" value="ECO:0007669"/>
    <property type="project" value="UniProtKB-KW"/>
</dbReference>
<protein>
    <submittedName>
        <fullName evidence="6">ATP-dependent DNA helicase</fullName>
    </submittedName>
</protein>
<evidence type="ECO:0000313" key="6">
    <source>
        <dbReference type="EMBL" id="NDO38956.1"/>
    </source>
</evidence>
<dbReference type="InterPro" id="IPR014013">
    <property type="entry name" value="Helic_SF1/SF2_ATP-bd_DinG/Rad3"/>
</dbReference>
<feature type="domain" description="Helicase ATP-binding" evidence="5">
    <location>
        <begin position="16"/>
        <end position="311"/>
    </location>
</feature>
<reference evidence="6 7" key="1">
    <citation type="submission" date="2019-06" db="EMBL/GenBank/DDBJ databases">
        <title>Draft genome sequences of 15 bacterial species constituting the stable defined intestinal microbiota of the GM15 gnotobiotic mouse model.</title>
        <authorList>
            <person name="Elie C."/>
            <person name="Mathieu A."/>
            <person name="Saliou A."/>
            <person name="Darnaud M."/>
            <person name="Leulier F."/>
            <person name="Tamellini A."/>
        </authorList>
    </citation>
    <scope>NUCLEOTIDE SEQUENCE [LARGE SCALE GENOMIC DNA]</scope>
    <source>
        <strain evidence="6 7">JM4-15</strain>
    </source>
</reference>
<evidence type="ECO:0000256" key="2">
    <source>
        <dbReference type="ARBA" id="ARBA00022801"/>
    </source>
</evidence>
<dbReference type="SUPFAM" id="SSF52540">
    <property type="entry name" value="P-loop containing nucleoside triphosphate hydrolases"/>
    <property type="match status" value="1"/>
</dbReference>
<dbReference type="PANTHER" id="PTHR11472:SF34">
    <property type="entry name" value="REGULATOR OF TELOMERE ELONGATION HELICASE 1"/>
    <property type="match status" value="1"/>
</dbReference>
<keyword evidence="3" id="KW-0067">ATP-binding</keyword>
<accession>A0A845SR24</accession>
<name>A0A845SR24_9FIRM</name>
<dbReference type="PROSITE" id="PS51193">
    <property type="entry name" value="HELICASE_ATP_BIND_2"/>
    <property type="match status" value="1"/>
</dbReference>
<dbReference type="Proteomes" id="UP000462501">
    <property type="component" value="Unassembled WGS sequence"/>
</dbReference>
<dbReference type="GO" id="GO:0006139">
    <property type="term" value="P:nucleobase-containing compound metabolic process"/>
    <property type="evidence" value="ECO:0007669"/>
    <property type="project" value="InterPro"/>
</dbReference>
<dbReference type="EMBL" id="VIQT01000009">
    <property type="protein sequence ID" value="NDO38956.1"/>
    <property type="molecule type" value="Genomic_DNA"/>
</dbReference>
<evidence type="ECO:0000256" key="1">
    <source>
        <dbReference type="ARBA" id="ARBA00022741"/>
    </source>
</evidence>
<dbReference type="RefSeq" id="WP_162220948.1">
    <property type="nucleotide sequence ID" value="NZ_JANJZM010000012.1"/>
</dbReference>
<evidence type="ECO:0000256" key="3">
    <source>
        <dbReference type="ARBA" id="ARBA00022840"/>
    </source>
</evidence>
<keyword evidence="1" id="KW-0547">Nucleotide-binding</keyword>
<evidence type="ECO:0000256" key="4">
    <source>
        <dbReference type="ARBA" id="ARBA00038058"/>
    </source>
</evidence>
<dbReference type="SMART" id="SM00491">
    <property type="entry name" value="HELICc2"/>
    <property type="match status" value="1"/>
</dbReference>
<dbReference type="GO" id="GO:0016818">
    <property type="term" value="F:hydrolase activity, acting on acid anhydrides, in phosphorus-containing anhydrides"/>
    <property type="evidence" value="ECO:0007669"/>
    <property type="project" value="InterPro"/>
</dbReference>
<dbReference type="InterPro" id="IPR006555">
    <property type="entry name" value="ATP-dep_Helicase_C"/>
</dbReference>
<comment type="caution">
    <text evidence="6">The sequence shown here is derived from an EMBL/GenBank/DDBJ whole genome shotgun (WGS) entry which is preliminary data.</text>
</comment>
<organism evidence="6 7">
    <name type="scientific">Anaerotruncus colihominis</name>
    <dbReference type="NCBI Taxonomy" id="169435"/>
    <lineage>
        <taxon>Bacteria</taxon>
        <taxon>Bacillati</taxon>
        <taxon>Bacillota</taxon>
        <taxon>Clostridia</taxon>
        <taxon>Eubacteriales</taxon>
        <taxon>Oscillospiraceae</taxon>
        <taxon>Anaerotruncus</taxon>
    </lineage>
</organism>